<comment type="caution">
    <text evidence="3">The sequence shown here is derived from an EMBL/GenBank/DDBJ whole genome shotgun (WGS) entry which is preliminary data.</text>
</comment>
<proteinExistence type="predicted"/>
<gene>
    <name evidence="3" type="ORF">HW554_04560</name>
</gene>
<dbReference type="SUPFAM" id="SSF48537">
    <property type="entry name" value="Phospholipase C/P1 nuclease"/>
    <property type="match status" value="1"/>
</dbReference>
<dbReference type="CDD" id="cd10981">
    <property type="entry name" value="ZnPC_S1P1"/>
    <property type="match status" value="1"/>
</dbReference>
<sequence>MKKLLLTLLIVLLCQNLSPAWGTFAHRTVTQLAVYALPSAMRDYYFRNMPALVNGSGSSDEARERDIAESPRHFISMDHYGSDPFGTVPKEWEKAVAKYTADTLRKYGTLPWAIMDTKSKLTAAFRSADTTAILTLSSELSHLVADAYVPLRTTENYDGQLSKQEGMLALWESKLPERHIGKYKLKNESARPLKDPLGDVWQVLQESYGFLGATFDLEADITRKYTPQTKYVFSHKYGETRRAYSDAFADSYHDKVGGMIAFRLKLAPTLVASMWLTAWKDAGSPDLNKLLKRPVSKDEQDQLDNQLSAWKENVLVDQKGLLALEPMKAAVRPDLINAARAMPTLSADVEARPATPAAATAPATMPAAAPAVPVTKVKTKVKPADGPTVKEKTKPAAKPAAKPKTKAKSDDGWGSPAGSGW</sequence>
<dbReference type="AlphaFoldDB" id="A0A7Y7PMC7"/>
<keyword evidence="2" id="KW-0732">Signal</keyword>
<keyword evidence="4" id="KW-1185">Reference proteome</keyword>
<evidence type="ECO:0000256" key="2">
    <source>
        <dbReference type="SAM" id="SignalP"/>
    </source>
</evidence>
<reference evidence="3 4" key="1">
    <citation type="submission" date="2020-05" db="EMBL/GenBank/DDBJ databases">
        <title>Hymenobacter terrestris sp. nov. and Hymenobacter lapidiphilus sp. nov., isolated from regoliths in Antarctica.</title>
        <authorList>
            <person name="Sedlacek I."/>
            <person name="Pantucek R."/>
            <person name="Zeman M."/>
            <person name="Holochova P."/>
            <person name="Kralova S."/>
            <person name="Stankova E."/>
            <person name="Sedo O."/>
            <person name="Micenkova L."/>
            <person name="Svec P."/>
            <person name="Gupta V."/>
            <person name="Sood U."/>
            <person name="Korpole U.S."/>
            <person name="Lal R."/>
        </authorList>
    </citation>
    <scope>NUCLEOTIDE SEQUENCE [LARGE SCALE GENOMIC DNA]</scope>
    <source>
        <strain evidence="3 4">P5342</strain>
    </source>
</reference>
<dbReference type="InterPro" id="IPR008947">
    <property type="entry name" value="PLipase_C/P1_nuclease_dom_sf"/>
</dbReference>
<feature type="region of interest" description="Disordered" evidence="1">
    <location>
        <begin position="378"/>
        <end position="421"/>
    </location>
</feature>
<feature type="chain" id="PRO_5030754811" description="S1/P1 Nuclease" evidence="2">
    <location>
        <begin position="21"/>
        <end position="421"/>
    </location>
</feature>
<dbReference type="Proteomes" id="UP000565521">
    <property type="component" value="Unassembled WGS sequence"/>
</dbReference>
<dbReference type="EMBL" id="JABKAU010000006">
    <property type="protein sequence ID" value="NVO30468.1"/>
    <property type="molecule type" value="Genomic_DNA"/>
</dbReference>
<evidence type="ECO:0008006" key="5">
    <source>
        <dbReference type="Google" id="ProtNLM"/>
    </source>
</evidence>
<name>A0A7Y7PMC7_9BACT</name>
<organism evidence="3 4">
    <name type="scientific">Hymenobacter lapidiphilus</name>
    <dbReference type="NCBI Taxonomy" id="2608003"/>
    <lineage>
        <taxon>Bacteria</taxon>
        <taxon>Pseudomonadati</taxon>
        <taxon>Bacteroidota</taxon>
        <taxon>Cytophagia</taxon>
        <taxon>Cytophagales</taxon>
        <taxon>Hymenobacteraceae</taxon>
        <taxon>Hymenobacter</taxon>
    </lineage>
</organism>
<evidence type="ECO:0000313" key="4">
    <source>
        <dbReference type="Proteomes" id="UP000565521"/>
    </source>
</evidence>
<evidence type="ECO:0000256" key="1">
    <source>
        <dbReference type="SAM" id="MobiDB-lite"/>
    </source>
</evidence>
<dbReference type="Gene3D" id="1.10.575.10">
    <property type="entry name" value="P1 Nuclease"/>
    <property type="match status" value="1"/>
</dbReference>
<feature type="signal peptide" evidence="2">
    <location>
        <begin position="1"/>
        <end position="20"/>
    </location>
</feature>
<dbReference type="RefSeq" id="WP_176907229.1">
    <property type="nucleotide sequence ID" value="NZ_JABKAU010000006.1"/>
</dbReference>
<accession>A0A7Y7PMC7</accession>
<protein>
    <recommendedName>
        <fullName evidence="5">S1/P1 Nuclease</fullName>
    </recommendedName>
</protein>
<evidence type="ECO:0000313" key="3">
    <source>
        <dbReference type="EMBL" id="NVO30468.1"/>
    </source>
</evidence>
<dbReference type="GO" id="GO:0016788">
    <property type="term" value="F:hydrolase activity, acting on ester bonds"/>
    <property type="evidence" value="ECO:0007669"/>
    <property type="project" value="InterPro"/>
</dbReference>